<sequence>MYCHFYSSPLGRIRLLANDDGLTGLTLPTQRVDDTVQDDWQVTAEPFIECCRQLDAYFAGTLTEFTVPLAPKGTAFQQQVWKALCSVPYGETCSYKAIAEAINNPKAVRAVGAANGKNPIAIIVPCHRVIGSNGQLTGYAGGVESKAFLLKLEGALASS</sequence>
<evidence type="ECO:0000256" key="1">
    <source>
        <dbReference type="ARBA" id="ARBA00001286"/>
    </source>
</evidence>
<dbReference type="GO" id="GO:0003908">
    <property type="term" value="F:methylated-DNA-[protein]-cysteine S-methyltransferase activity"/>
    <property type="evidence" value="ECO:0007669"/>
    <property type="project" value="UniProtKB-UniRule"/>
</dbReference>
<evidence type="ECO:0000256" key="3">
    <source>
        <dbReference type="ARBA" id="ARBA00022490"/>
    </source>
</evidence>
<dbReference type="PROSITE" id="PS00374">
    <property type="entry name" value="MGMT"/>
    <property type="match status" value="1"/>
</dbReference>
<keyword evidence="6 9" id="KW-0227">DNA damage</keyword>
<dbReference type="Pfam" id="PF02870">
    <property type="entry name" value="Methyltransf_1N"/>
    <property type="match status" value="1"/>
</dbReference>
<evidence type="ECO:0000256" key="8">
    <source>
        <dbReference type="ARBA" id="ARBA00049348"/>
    </source>
</evidence>
<dbReference type="SUPFAM" id="SSF53155">
    <property type="entry name" value="Methylated DNA-protein cysteine methyltransferase domain"/>
    <property type="match status" value="1"/>
</dbReference>
<dbReference type="InterPro" id="IPR036217">
    <property type="entry name" value="MethylDNA_cys_MeTrfase_DNAb"/>
</dbReference>
<evidence type="ECO:0000313" key="12">
    <source>
        <dbReference type="EMBL" id="OAN11439.1"/>
    </source>
</evidence>
<dbReference type="CDD" id="cd06445">
    <property type="entry name" value="ATase"/>
    <property type="match status" value="1"/>
</dbReference>
<dbReference type="GO" id="GO:0032259">
    <property type="term" value="P:methylation"/>
    <property type="evidence" value="ECO:0007669"/>
    <property type="project" value="UniProtKB-KW"/>
</dbReference>
<protein>
    <recommendedName>
        <fullName evidence="9">Methylated-DNA--protein-cysteine methyltransferase</fullName>
        <ecNumber evidence="9">2.1.1.63</ecNumber>
    </recommendedName>
    <alternativeName>
        <fullName evidence="9">6-O-methylguanine-DNA methyltransferase</fullName>
        <shortName evidence="9">MGMT</shortName>
    </alternativeName>
    <alternativeName>
        <fullName evidence="9">O-6-methylguanine-DNA-alkyltransferase</fullName>
    </alternativeName>
</protein>
<name>A0A178K283_9GAMM</name>
<comment type="similarity">
    <text evidence="2 9">Belongs to the MGMT family.</text>
</comment>
<evidence type="ECO:0000256" key="5">
    <source>
        <dbReference type="ARBA" id="ARBA00022679"/>
    </source>
</evidence>
<dbReference type="EC" id="2.1.1.63" evidence="9"/>
<evidence type="ECO:0000256" key="4">
    <source>
        <dbReference type="ARBA" id="ARBA00022603"/>
    </source>
</evidence>
<feature type="active site" description="Nucleophile; methyl group acceptor" evidence="9">
    <location>
        <position position="126"/>
    </location>
</feature>
<dbReference type="InterPro" id="IPR008332">
    <property type="entry name" value="MethylG_MeTrfase_N"/>
</dbReference>
<dbReference type="Proteomes" id="UP000078503">
    <property type="component" value="Unassembled WGS sequence"/>
</dbReference>
<keyword evidence="5 9" id="KW-0808">Transferase</keyword>
<dbReference type="InterPro" id="IPR014048">
    <property type="entry name" value="MethylDNA_cys_MeTrfase_DNA-bd"/>
</dbReference>
<dbReference type="Gene3D" id="1.10.10.10">
    <property type="entry name" value="Winged helix-like DNA-binding domain superfamily/Winged helix DNA-binding domain"/>
    <property type="match status" value="1"/>
</dbReference>
<keyword evidence="4 9" id="KW-0489">Methyltransferase</keyword>
<proteinExistence type="inferred from homology"/>
<dbReference type="NCBIfam" id="TIGR00589">
    <property type="entry name" value="ogt"/>
    <property type="match status" value="1"/>
</dbReference>
<feature type="domain" description="Methylguanine DNA methyltransferase ribonuclease-like" evidence="11">
    <location>
        <begin position="1"/>
        <end position="71"/>
    </location>
</feature>
<dbReference type="InterPro" id="IPR036388">
    <property type="entry name" value="WH-like_DNA-bd_sf"/>
</dbReference>
<comment type="catalytic activity">
    <reaction evidence="1 9">
        <text>a 4-O-methyl-thymidine in DNA + L-cysteinyl-[protein] = a thymidine in DNA + S-methyl-L-cysteinyl-[protein]</text>
        <dbReference type="Rhea" id="RHEA:53428"/>
        <dbReference type="Rhea" id="RHEA-COMP:10131"/>
        <dbReference type="Rhea" id="RHEA-COMP:10132"/>
        <dbReference type="Rhea" id="RHEA-COMP:13555"/>
        <dbReference type="Rhea" id="RHEA-COMP:13556"/>
        <dbReference type="ChEBI" id="CHEBI:29950"/>
        <dbReference type="ChEBI" id="CHEBI:82612"/>
        <dbReference type="ChEBI" id="CHEBI:137386"/>
        <dbReference type="ChEBI" id="CHEBI:137387"/>
        <dbReference type="EC" id="2.1.1.63"/>
    </reaction>
</comment>
<dbReference type="InterPro" id="IPR001497">
    <property type="entry name" value="MethylDNA_cys_MeTrfase_AS"/>
</dbReference>
<accession>A0A178K283</accession>
<evidence type="ECO:0000313" key="13">
    <source>
        <dbReference type="Proteomes" id="UP000078503"/>
    </source>
</evidence>
<dbReference type="RefSeq" id="WP_068336242.1">
    <property type="nucleotide sequence ID" value="NZ_LVHF01000033.1"/>
</dbReference>
<keyword evidence="13" id="KW-1185">Reference proteome</keyword>
<evidence type="ECO:0000256" key="9">
    <source>
        <dbReference type="HAMAP-Rule" id="MF_00772"/>
    </source>
</evidence>
<dbReference type="GO" id="GO:0005737">
    <property type="term" value="C:cytoplasm"/>
    <property type="evidence" value="ECO:0007669"/>
    <property type="project" value="UniProtKB-SubCell"/>
</dbReference>
<dbReference type="Gene3D" id="3.30.160.70">
    <property type="entry name" value="Methylated DNA-protein cysteine methyltransferase domain"/>
    <property type="match status" value="1"/>
</dbReference>
<evidence type="ECO:0000256" key="2">
    <source>
        <dbReference type="ARBA" id="ARBA00008711"/>
    </source>
</evidence>
<comment type="caution">
    <text evidence="12">The sequence shown here is derived from an EMBL/GenBank/DDBJ whole genome shotgun (WGS) entry which is preliminary data.</text>
</comment>
<organism evidence="12 13">
    <name type="scientific">Photobacterium jeanii</name>
    <dbReference type="NCBI Taxonomy" id="858640"/>
    <lineage>
        <taxon>Bacteria</taxon>
        <taxon>Pseudomonadati</taxon>
        <taxon>Pseudomonadota</taxon>
        <taxon>Gammaproteobacteria</taxon>
        <taxon>Vibrionales</taxon>
        <taxon>Vibrionaceae</taxon>
        <taxon>Photobacterium</taxon>
    </lineage>
</organism>
<keyword evidence="3 9" id="KW-0963">Cytoplasm</keyword>
<evidence type="ECO:0000259" key="11">
    <source>
        <dbReference type="Pfam" id="PF02870"/>
    </source>
</evidence>
<dbReference type="HAMAP" id="MF_00772">
    <property type="entry name" value="OGT"/>
    <property type="match status" value="1"/>
</dbReference>
<evidence type="ECO:0000256" key="6">
    <source>
        <dbReference type="ARBA" id="ARBA00022763"/>
    </source>
</evidence>
<dbReference type="PANTHER" id="PTHR10815:SF5">
    <property type="entry name" value="METHYLATED-DNA--PROTEIN-CYSTEINE METHYLTRANSFERASE"/>
    <property type="match status" value="1"/>
</dbReference>
<comment type="miscellaneous">
    <text evidence="9">This enzyme catalyzes only one turnover and therefore is not strictly catalytic. According to one definition, an enzyme is a biocatalyst that acts repeatedly and over many reaction cycles.</text>
</comment>
<dbReference type="Pfam" id="PF01035">
    <property type="entry name" value="DNA_binding_1"/>
    <property type="match status" value="1"/>
</dbReference>
<comment type="subcellular location">
    <subcellularLocation>
        <location evidence="9">Cytoplasm</location>
    </subcellularLocation>
</comment>
<feature type="domain" description="Methylated-DNA-[protein]-cysteine S-methyltransferase DNA binding" evidence="10">
    <location>
        <begin position="75"/>
        <end position="155"/>
    </location>
</feature>
<evidence type="ECO:0000259" key="10">
    <source>
        <dbReference type="Pfam" id="PF01035"/>
    </source>
</evidence>
<evidence type="ECO:0000256" key="7">
    <source>
        <dbReference type="ARBA" id="ARBA00023204"/>
    </source>
</evidence>
<dbReference type="STRING" id="858640.A3K86_21085"/>
<dbReference type="PANTHER" id="PTHR10815">
    <property type="entry name" value="METHYLATED-DNA--PROTEIN-CYSTEINE METHYLTRANSFERASE"/>
    <property type="match status" value="1"/>
</dbReference>
<keyword evidence="7 9" id="KW-0234">DNA repair</keyword>
<dbReference type="GO" id="GO:0006307">
    <property type="term" value="P:DNA alkylation repair"/>
    <property type="evidence" value="ECO:0007669"/>
    <property type="project" value="UniProtKB-UniRule"/>
</dbReference>
<dbReference type="InterPro" id="IPR023546">
    <property type="entry name" value="MGMT"/>
</dbReference>
<dbReference type="OrthoDB" id="9811249at2"/>
<dbReference type="InterPro" id="IPR036631">
    <property type="entry name" value="MGMT_N_sf"/>
</dbReference>
<reference evidence="12 13" key="1">
    <citation type="submission" date="2016-03" db="EMBL/GenBank/DDBJ databases">
        <title>Photobacterium proteolyticum sp. nov. a protease producing bacterium isolated from ocean sediments of Laizhou Bay.</title>
        <authorList>
            <person name="Li Y."/>
        </authorList>
    </citation>
    <scope>NUCLEOTIDE SEQUENCE [LARGE SCALE GENOMIC DNA]</scope>
    <source>
        <strain evidence="12 13">R-40508</strain>
    </source>
</reference>
<dbReference type="SUPFAM" id="SSF46767">
    <property type="entry name" value="Methylated DNA-protein cysteine methyltransferase, C-terminal domain"/>
    <property type="match status" value="1"/>
</dbReference>
<comment type="function">
    <text evidence="9">Involved in the cellular defense against the biological effects of O6-methylguanine (O6-MeG) and O4-methylthymine (O4-MeT) in DNA. Repairs the methylated nucleobase in DNA by stoichiometrically transferring the methyl group to a cysteine residue in the enzyme. This is a suicide reaction: the enzyme is irreversibly inactivated.</text>
</comment>
<dbReference type="FunFam" id="1.10.10.10:FF:000214">
    <property type="entry name" value="Methylated-DNA--protein-cysteine methyltransferase"/>
    <property type="match status" value="1"/>
</dbReference>
<comment type="catalytic activity">
    <reaction evidence="8 9">
        <text>a 6-O-methyl-2'-deoxyguanosine in DNA + L-cysteinyl-[protein] = S-methyl-L-cysteinyl-[protein] + a 2'-deoxyguanosine in DNA</text>
        <dbReference type="Rhea" id="RHEA:24000"/>
        <dbReference type="Rhea" id="RHEA-COMP:10131"/>
        <dbReference type="Rhea" id="RHEA-COMP:10132"/>
        <dbReference type="Rhea" id="RHEA-COMP:11367"/>
        <dbReference type="Rhea" id="RHEA-COMP:11368"/>
        <dbReference type="ChEBI" id="CHEBI:29950"/>
        <dbReference type="ChEBI" id="CHEBI:82612"/>
        <dbReference type="ChEBI" id="CHEBI:85445"/>
        <dbReference type="ChEBI" id="CHEBI:85448"/>
        <dbReference type="EC" id="2.1.1.63"/>
    </reaction>
</comment>
<dbReference type="AlphaFoldDB" id="A0A178K283"/>
<dbReference type="EMBL" id="LVHF01000033">
    <property type="protein sequence ID" value="OAN11439.1"/>
    <property type="molecule type" value="Genomic_DNA"/>
</dbReference>
<gene>
    <name evidence="12" type="ORF">A3K86_21085</name>
</gene>